<dbReference type="Proteomes" id="UP001163324">
    <property type="component" value="Chromosome 5"/>
</dbReference>
<gene>
    <name evidence="1" type="ORF">N3K66_005897</name>
</gene>
<protein>
    <submittedName>
        <fullName evidence="1">Uncharacterized protein</fullName>
    </submittedName>
</protein>
<accession>A0ACC0UZA9</accession>
<dbReference type="EMBL" id="CM047944">
    <property type="protein sequence ID" value="KAI9899436.1"/>
    <property type="molecule type" value="Genomic_DNA"/>
</dbReference>
<proteinExistence type="predicted"/>
<keyword evidence="2" id="KW-1185">Reference proteome</keyword>
<evidence type="ECO:0000313" key="1">
    <source>
        <dbReference type="EMBL" id="KAI9899436.1"/>
    </source>
</evidence>
<reference evidence="1" key="1">
    <citation type="submission" date="2022-10" db="EMBL/GenBank/DDBJ databases">
        <title>Complete Genome of Trichothecium roseum strain YXFP-22015, a Plant Pathogen Isolated from Citrus.</title>
        <authorList>
            <person name="Wang Y."/>
            <person name="Zhu L."/>
        </authorList>
    </citation>
    <scope>NUCLEOTIDE SEQUENCE</scope>
    <source>
        <strain evidence="1">YXFP-22015</strain>
    </source>
</reference>
<comment type="caution">
    <text evidence="1">The sequence shown here is derived from an EMBL/GenBank/DDBJ whole genome shotgun (WGS) entry which is preliminary data.</text>
</comment>
<sequence length="295" mass="32762">MRALFEAVRKERLPGDVLQLSQAAKRVSFSRTSLRDMNSSRVTPQKRALVLEKANEVMDAWVYAVIVSCRLYVWIVCSGAAVLVAGGLAIGLTLQDRLKSVDPFNMTVYTWALAAFLILICKAVMVENWAWQDFLRSAVKCRSLTELHAITSISEQLIIAKLLHDEQDSVLQTSGPYNAVFRRKVEGGASGFSIDVPVNNKTLLLSGLSMLKVETAFGHALVCLDSRKGTDLSVVQHRRVRKDEVELACSSIDRIVKAASKNGEQGSPLRSPLRPTKLDWRRVEGVYNNLQATFN</sequence>
<evidence type="ECO:0000313" key="2">
    <source>
        <dbReference type="Proteomes" id="UP001163324"/>
    </source>
</evidence>
<name>A0ACC0UZA9_9HYPO</name>
<organism evidence="1 2">
    <name type="scientific">Trichothecium roseum</name>
    <dbReference type="NCBI Taxonomy" id="47278"/>
    <lineage>
        <taxon>Eukaryota</taxon>
        <taxon>Fungi</taxon>
        <taxon>Dikarya</taxon>
        <taxon>Ascomycota</taxon>
        <taxon>Pezizomycotina</taxon>
        <taxon>Sordariomycetes</taxon>
        <taxon>Hypocreomycetidae</taxon>
        <taxon>Hypocreales</taxon>
        <taxon>Hypocreales incertae sedis</taxon>
        <taxon>Trichothecium</taxon>
    </lineage>
</organism>